<reference evidence="3 4" key="1">
    <citation type="journal article" date="2019" name="Sci. Rep.">
        <title>Extended insight into the Mycobacterium chelonae-abscessus complex through whole genome sequencing of Mycobacterium salmoniphilum outbreak and Mycobacterium salmoniphilum-like strains.</title>
        <authorList>
            <person name="Behra P.R.K."/>
            <person name="Das S."/>
            <person name="Pettersson B.M.F."/>
            <person name="Shirreff L."/>
            <person name="DuCote T."/>
            <person name="Jacobsson K.G."/>
            <person name="Ennis D.G."/>
            <person name="Kirsebom L.A."/>
        </authorList>
    </citation>
    <scope>NUCLEOTIDE SEQUENCE [LARGE SCALE GENOMIC DNA]</scope>
    <source>
        <strain evidence="3 4">DE 4585</strain>
    </source>
</reference>
<dbReference type="Gene3D" id="3.30.370.10">
    <property type="entry name" value="Barstar-like"/>
    <property type="match status" value="1"/>
</dbReference>
<accession>A0A4R8S992</accession>
<dbReference type="EMBL" id="PECH01000004">
    <property type="protein sequence ID" value="TDZ85391.1"/>
    <property type="molecule type" value="Genomic_DNA"/>
</dbReference>
<evidence type="ECO:0000259" key="2">
    <source>
        <dbReference type="Pfam" id="PF01337"/>
    </source>
</evidence>
<evidence type="ECO:0000313" key="4">
    <source>
        <dbReference type="Proteomes" id="UP000295117"/>
    </source>
</evidence>
<dbReference type="InterPro" id="IPR000468">
    <property type="entry name" value="Barstar"/>
</dbReference>
<comment type="similarity">
    <text evidence="1">Belongs to the barstar family.</text>
</comment>
<dbReference type="Pfam" id="PF01337">
    <property type="entry name" value="Barstar"/>
    <property type="match status" value="1"/>
</dbReference>
<protein>
    <submittedName>
        <fullName evidence="3">Barstar (Barnase inhibitor)</fullName>
    </submittedName>
</protein>
<name>A0A4R8S992_9MYCO</name>
<gene>
    <name evidence="3" type="ORF">DE4585_00709</name>
</gene>
<dbReference type="SUPFAM" id="SSF52038">
    <property type="entry name" value="Barstar-related"/>
    <property type="match status" value="1"/>
</dbReference>
<organism evidence="3 4">
    <name type="scientific">Mycobacteroides salmoniphilum</name>
    <dbReference type="NCBI Taxonomy" id="404941"/>
    <lineage>
        <taxon>Bacteria</taxon>
        <taxon>Bacillati</taxon>
        <taxon>Actinomycetota</taxon>
        <taxon>Actinomycetes</taxon>
        <taxon>Mycobacteriales</taxon>
        <taxon>Mycobacteriaceae</taxon>
        <taxon>Mycobacteroides</taxon>
    </lineage>
</organism>
<dbReference type="InterPro" id="IPR035905">
    <property type="entry name" value="Barstar-like_sf"/>
</dbReference>
<dbReference type="AlphaFoldDB" id="A0A4R8S992"/>
<sequence length="101" mass="11104">MKTYLVDGSHVRTRADFFAELGRAVNGPGGYFGSNLDALVDCLRGGFGTPEDEPFRFVLRDAARIKSAVGKRDWDAIEEIFEEAGVPLTTRAEPKDPDDRG</sequence>
<dbReference type="RefSeq" id="WP_134067125.1">
    <property type="nucleotide sequence ID" value="NZ_PECG01000005.1"/>
</dbReference>
<evidence type="ECO:0000256" key="1">
    <source>
        <dbReference type="ARBA" id="ARBA00006845"/>
    </source>
</evidence>
<comment type="caution">
    <text evidence="3">The sequence shown here is derived from an EMBL/GenBank/DDBJ whole genome shotgun (WGS) entry which is preliminary data.</text>
</comment>
<dbReference type="Proteomes" id="UP000295117">
    <property type="component" value="Unassembled WGS sequence"/>
</dbReference>
<evidence type="ECO:0000313" key="3">
    <source>
        <dbReference type="EMBL" id="TDZ85391.1"/>
    </source>
</evidence>
<proteinExistence type="inferred from homology"/>
<feature type="domain" description="Barstar (barnase inhibitor)" evidence="2">
    <location>
        <begin position="1"/>
        <end position="85"/>
    </location>
</feature>